<feature type="compositionally biased region" description="Low complexity" evidence="3">
    <location>
        <begin position="835"/>
        <end position="844"/>
    </location>
</feature>
<feature type="region of interest" description="Disordered" evidence="3">
    <location>
        <begin position="1041"/>
        <end position="1060"/>
    </location>
</feature>
<keyword evidence="1 2" id="KW-0728">SH3 domain</keyword>
<accession>A0A9P4UV74</accession>
<feature type="compositionally biased region" description="Acidic residues" evidence="3">
    <location>
        <begin position="406"/>
        <end position="421"/>
    </location>
</feature>
<dbReference type="InterPro" id="IPR057402">
    <property type="entry name" value="AIM3_BBC1_C"/>
</dbReference>
<evidence type="ECO:0000256" key="3">
    <source>
        <dbReference type="SAM" id="MobiDB-lite"/>
    </source>
</evidence>
<dbReference type="InterPro" id="IPR001452">
    <property type="entry name" value="SH3_domain"/>
</dbReference>
<dbReference type="PANTHER" id="PTHR46026">
    <property type="entry name" value="RHO-TYPE GUANINE NUCLEOTIDE EXCHANGE FACTOR, ISOFORM F"/>
    <property type="match status" value="1"/>
</dbReference>
<feature type="domain" description="SH3" evidence="4">
    <location>
        <begin position="3"/>
        <end position="67"/>
    </location>
</feature>
<dbReference type="EMBL" id="MU003766">
    <property type="protein sequence ID" value="KAF2725880.1"/>
    <property type="molecule type" value="Genomic_DNA"/>
</dbReference>
<feature type="compositionally biased region" description="Polar residues" evidence="3">
    <location>
        <begin position="894"/>
        <end position="905"/>
    </location>
</feature>
<feature type="compositionally biased region" description="Polar residues" evidence="3">
    <location>
        <begin position="240"/>
        <end position="249"/>
    </location>
</feature>
<feature type="compositionally biased region" description="Acidic residues" evidence="3">
    <location>
        <begin position="724"/>
        <end position="744"/>
    </location>
</feature>
<feature type="compositionally biased region" description="Basic and acidic residues" evidence="3">
    <location>
        <begin position="393"/>
        <end position="405"/>
    </location>
</feature>
<name>A0A9P4UV74_9PEZI</name>
<feature type="compositionally biased region" description="Pro residues" evidence="3">
    <location>
        <begin position="330"/>
        <end position="341"/>
    </location>
</feature>
<feature type="compositionally biased region" description="Low complexity" evidence="3">
    <location>
        <begin position="267"/>
        <end position="276"/>
    </location>
</feature>
<dbReference type="SUPFAM" id="SSF50044">
    <property type="entry name" value="SH3-domain"/>
    <property type="match status" value="1"/>
</dbReference>
<dbReference type="Gene3D" id="2.30.30.40">
    <property type="entry name" value="SH3 Domains"/>
    <property type="match status" value="1"/>
</dbReference>
<protein>
    <recommendedName>
        <fullName evidence="4">SH3 domain-containing protein</fullName>
    </recommendedName>
</protein>
<dbReference type="Pfam" id="PF25459">
    <property type="entry name" value="AIM3_BBC1_C"/>
    <property type="match status" value="1"/>
</dbReference>
<feature type="compositionally biased region" description="Polar residues" evidence="3">
    <location>
        <begin position="296"/>
        <end position="306"/>
    </location>
</feature>
<feature type="region of interest" description="Disordered" evidence="3">
    <location>
        <begin position="52"/>
        <end position="933"/>
    </location>
</feature>
<feature type="compositionally biased region" description="Low complexity" evidence="3">
    <location>
        <begin position="489"/>
        <end position="505"/>
    </location>
</feature>
<dbReference type="InterPro" id="IPR035552">
    <property type="entry name" value="Mti1_SH3"/>
</dbReference>
<evidence type="ECO:0000313" key="5">
    <source>
        <dbReference type="EMBL" id="KAF2725880.1"/>
    </source>
</evidence>
<evidence type="ECO:0000259" key="4">
    <source>
        <dbReference type="PROSITE" id="PS50002"/>
    </source>
</evidence>
<feature type="compositionally biased region" description="Polar residues" evidence="3">
    <location>
        <begin position="854"/>
        <end position="869"/>
    </location>
</feature>
<dbReference type="OrthoDB" id="207120at2759"/>
<feature type="compositionally biased region" description="Basic and acidic residues" evidence="3">
    <location>
        <begin position="215"/>
        <end position="233"/>
    </location>
</feature>
<feature type="compositionally biased region" description="Pro residues" evidence="3">
    <location>
        <begin position="110"/>
        <end position="135"/>
    </location>
</feature>
<dbReference type="PROSITE" id="PS50002">
    <property type="entry name" value="SH3"/>
    <property type="match status" value="1"/>
</dbReference>
<feature type="compositionally biased region" description="Basic and acidic residues" evidence="3">
    <location>
        <begin position="342"/>
        <end position="356"/>
    </location>
</feature>
<dbReference type="Pfam" id="PF00018">
    <property type="entry name" value="SH3_1"/>
    <property type="match status" value="1"/>
</dbReference>
<dbReference type="Proteomes" id="UP000799441">
    <property type="component" value="Unassembled WGS sequence"/>
</dbReference>
<dbReference type="SMART" id="SM00326">
    <property type="entry name" value="SH3"/>
    <property type="match status" value="1"/>
</dbReference>
<dbReference type="PRINTS" id="PR00452">
    <property type="entry name" value="SH3DOMAIN"/>
</dbReference>
<gene>
    <name evidence="5" type="ORF">K431DRAFT_280609</name>
</gene>
<feature type="compositionally biased region" description="Polar residues" evidence="3">
    <location>
        <begin position="669"/>
        <end position="679"/>
    </location>
</feature>
<comment type="caution">
    <text evidence="5">The sequence shown here is derived from an EMBL/GenBank/DDBJ whole genome shotgun (WGS) entry which is preliminary data.</text>
</comment>
<feature type="compositionally biased region" description="Low complexity" evidence="3">
    <location>
        <begin position="443"/>
        <end position="458"/>
    </location>
</feature>
<keyword evidence="6" id="KW-1185">Reference proteome</keyword>
<reference evidence="5" key="1">
    <citation type="journal article" date="2020" name="Stud. Mycol.">
        <title>101 Dothideomycetes genomes: a test case for predicting lifestyles and emergence of pathogens.</title>
        <authorList>
            <person name="Haridas S."/>
            <person name="Albert R."/>
            <person name="Binder M."/>
            <person name="Bloem J."/>
            <person name="Labutti K."/>
            <person name="Salamov A."/>
            <person name="Andreopoulos B."/>
            <person name="Baker S."/>
            <person name="Barry K."/>
            <person name="Bills G."/>
            <person name="Bluhm B."/>
            <person name="Cannon C."/>
            <person name="Castanera R."/>
            <person name="Culley D."/>
            <person name="Daum C."/>
            <person name="Ezra D."/>
            <person name="Gonzalez J."/>
            <person name="Henrissat B."/>
            <person name="Kuo A."/>
            <person name="Liang C."/>
            <person name="Lipzen A."/>
            <person name="Lutzoni F."/>
            <person name="Magnuson J."/>
            <person name="Mondo S."/>
            <person name="Nolan M."/>
            <person name="Ohm R."/>
            <person name="Pangilinan J."/>
            <person name="Park H.-J."/>
            <person name="Ramirez L."/>
            <person name="Alfaro M."/>
            <person name="Sun H."/>
            <person name="Tritt A."/>
            <person name="Yoshinaga Y."/>
            <person name="Zwiers L.-H."/>
            <person name="Turgeon B."/>
            <person name="Goodwin S."/>
            <person name="Spatafora J."/>
            <person name="Crous P."/>
            <person name="Grigoriev I."/>
        </authorList>
    </citation>
    <scope>NUCLEOTIDE SEQUENCE</scope>
    <source>
        <strain evidence="5">CBS 116435</strain>
    </source>
</reference>
<sequence>MASAPFKVKAVYDYSSPHDDDLNFSIGQVITVTEEEDADWYVGDYVDASGAKQEGLFPRNFVEKYEPEVPSRPARQPRPKQQEAAPPAPELAPAPVPISQPVTEVTEPAAPAPPAQEEPRQPPAPAQVEPPPPAPAKEEPVKKAPPPVAGKSNAFKDRIAAFNQVDTKPIAPLAPGGKPSGQSTTFIKKPYVAPPPSKNAYIPPIQKQEPAQRPYIRDEDPEIKQREEEDRQAAEAAGFGTSSQPTQAEGQGEEPAPQPQSLKERIALLQKQQAEQAQRRAEGAPKAKPKPPSKKLSQTSESTMAEENQELDRVRSIEPPVRQSVDRPRPPVPQEPTSPRPDPPEHEILSDGHEADQSGAGDTTEDDTGTIGPDDSEEMHPETPQIPMPRAAEAPRQDADVRDGEDTTEVDEEEEEEDSMDEETRRKEELRARMAKISGGQGFNPFGMPMPGMTGPAPSKKKSSTKERTKSSIDSGPTEAEQASAPQRVPMMPVPGMAMPGMAPVQSPDSDLTQRVVQLEEEPESIITGERGPAEIPDVEDVKPEAPSRVNTGGAPPVPKDRPVPQPPPTQRAVPPPVPGGRSAPEPPSADSRQLPLPPPARAVPIESPGSGSESGDEMSTHQKRSSAELSGVETPLPLRAAPPPVPTRESLPPQLPPNSPPNRRTSLGYFNSEPSSATSDKRASRPPPPVPSGQPQSPLASPRPPPPPPPTHAPPTRRSTDIQPEDDDETERGESDYEGDYDTDIASGAKHKDALKAPHAREPSLDDSTTADEGTPISSPVTRSVPPPPVPGSRLSMDTPRAPPPVPPAGRPPMPTTGDDDDYDPYKYESRQTAAPSAPSIAAPVPPTRPPESVQQESSDDLYSTSPPKKSMERAPPPPPTERAVPPPPTLQGPPSRTTRQSLDVSRTSTSVRRSGEMSRASMSGDHGQMAQDLDFPTSTPWWTIAQPLPPSLQSRNGSDILTEHEESTTSKRGGRTQVSKDIYVLYMDYSQTVITVRYDSKDVGDASFEQRHEPSPPRPRQDQLETFWQRFGAKISQTVQSAGNKKDPTPLGDGSPQGLVTELLRPFRDALHPVGTRAYGALVYANLANASVMQYDEIRPGDIITLRNAKFEGKHGAMHNKYKQDYGAQHVAIVDEWDGTKKKVRAWEQGRAKPKLRDESFRLADLRSGEVRVWRVVGREYVGWDT</sequence>
<feature type="compositionally biased region" description="Pro residues" evidence="3">
    <location>
        <begin position="564"/>
        <end position="579"/>
    </location>
</feature>
<organism evidence="5 6">
    <name type="scientific">Polychaeton citri CBS 116435</name>
    <dbReference type="NCBI Taxonomy" id="1314669"/>
    <lineage>
        <taxon>Eukaryota</taxon>
        <taxon>Fungi</taxon>
        <taxon>Dikarya</taxon>
        <taxon>Ascomycota</taxon>
        <taxon>Pezizomycotina</taxon>
        <taxon>Dothideomycetes</taxon>
        <taxon>Dothideomycetidae</taxon>
        <taxon>Capnodiales</taxon>
        <taxon>Capnodiaceae</taxon>
        <taxon>Polychaeton</taxon>
    </lineage>
</organism>
<dbReference type="PANTHER" id="PTHR46026:SF1">
    <property type="entry name" value="RHO-TYPE GUANINE NUCLEOTIDE EXCHANGE FACTOR, ISOFORM F"/>
    <property type="match status" value="1"/>
</dbReference>
<dbReference type="CDD" id="cd11887">
    <property type="entry name" value="SH3_Bbc1"/>
    <property type="match status" value="1"/>
</dbReference>
<feature type="compositionally biased region" description="Basic and acidic residues" evidence="3">
    <location>
        <begin position="751"/>
        <end position="765"/>
    </location>
</feature>
<evidence type="ECO:0000313" key="6">
    <source>
        <dbReference type="Proteomes" id="UP000799441"/>
    </source>
</evidence>
<feature type="compositionally biased region" description="Pro residues" evidence="3">
    <location>
        <begin position="86"/>
        <end position="98"/>
    </location>
</feature>
<feature type="compositionally biased region" description="Basic and acidic residues" evidence="3">
    <location>
        <begin position="422"/>
        <end position="432"/>
    </location>
</feature>
<feature type="compositionally biased region" description="Pro residues" evidence="3">
    <location>
        <begin position="802"/>
        <end position="816"/>
    </location>
</feature>
<feature type="compositionally biased region" description="Pro residues" evidence="3">
    <location>
        <begin position="702"/>
        <end position="714"/>
    </location>
</feature>
<feature type="compositionally biased region" description="Pro residues" evidence="3">
    <location>
        <begin position="876"/>
        <end position="893"/>
    </location>
</feature>
<proteinExistence type="predicted"/>
<evidence type="ECO:0000256" key="1">
    <source>
        <dbReference type="ARBA" id="ARBA00022443"/>
    </source>
</evidence>
<dbReference type="InterPro" id="IPR036028">
    <property type="entry name" value="SH3-like_dom_sf"/>
</dbReference>
<dbReference type="AlphaFoldDB" id="A0A9P4UV74"/>
<evidence type="ECO:0000256" key="2">
    <source>
        <dbReference type="PROSITE-ProRule" id="PRU00192"/>
    </source>
</evidence>
<feature type="compositionally biased region" description="Polar residues" evidence="3">
    <location>
        <begin position="507"/>
        <end position="516"/>
    </location>
</feature>